<dbReference type="SUPFAM" id="SSF141694">
    <property type="entry name" value="AF2212/PG0164-like"/>
    <property type="match status" value="1"/>
</dbReference>
<dbReference type="InterPro" id="IPR015018">
    <property type="entry name" value="DUF1905"/>
</dbReference>
<accession>A0ABW7WUG0</accession>
<evidence type="ECO:0000313" key="1">
    <source>
        <dbReference type="EMBL" id="MFI2472490.1"/>
    </source>
</evidence>
<dbReference type="Proteomes" id="UP001611415">
    <property type="component" value="Unassembled WGS sequence"/>
</dbReference>
<comment type="caution">
    <text evidence="1">The sequence shown here is derived from an EMBL/GenBank/DDBJ whole genome shotgun (WGS) entry which is preliminary data.</text>
</comment>
<dbReference type="RefSeq" id="WP_397091010.1">
    <property type="nucleotide sequence ID" value="NZ_JBIRYO010000002.1"/>
</dbReference>
<protein>
    <submittedName>
        <fullName evidence="1">YdeI/OmpD-associated family protein</fullName>
    </submittedName>
</protein>
<keyword evidence="2" id="KW-1185">Reference proteome</keyword>
<dbReference type="Pfam" id="PF08922">
    <property type="entry name" value="DUF1905"/>
    <property type="match status" value="1"/>
</dbReference>
<sequence>MRRFEAEIETARGGDAYIAVPADVVAALGGGRIPVCDSFGGVEYTGSIVSMSGGPCLGHAEGDSRAARQVPGDTLVVTTSRDTAERTVEVPDDLAAAWRRRWAGGLRCALLFATRQLVGAIESAERPETRARRIDEAVAAAG</sequence>
<organism evidence="1 2">
    <name type="scientific">Nocardia xishanensis</name>
    <dbReference type="NCBI Taxonomy" id="238964"/>
    <lineage>
        <taxon>Bacteria</taxon>
        <taxon>Bacillati</taxon>
        <taxon>Actinomycetota</taxon>
        <taxon>Actinomycetes</taxon>
        <taxon>Mycobacteriales</taxon>
        <taxon>Nocardiaceae</taxon>
        <taxon>Nocardia</taxon>
    </lineage>
</organism>
<dbReference type="Gene3D" id="2.40.30.100">
    <property type="entry name" value="AF2212/PG0164-like"/>
    <property type="match status" value="1"/>
</dbReference>
<dbReference type="EMBL" id="JBIRYO010000002">
    <property type="protein sequence ID" value="MFI2472490.1"/>
    <property type="molecule type" value="Genomic_DNA"/>
</dbReference>
<proteinExistence type="predicted"/>
<gene>
    <name evidence="1" type="ORF">ACH49W_03860</name>
</gene>
<reference evidence="1 2" key="1">
    <citation type="submission" date="2024-10" db="EMBL/GenBank/DDBJ databases">
        <title>The Natural Products Discovery Center: Release of the First 8490 Sequenced Strains for Exploring Actinobacteria Biosynthetic Diversity.</title>
        <authorList>
            <person name="Kalkreuter E."/>
            <person name="Kautsar S.A."/>
            <person name="Yang D."/>
            <person name="Bader C.D."/>
            <person name="Teijaro C.N."/>
            <person name="Fluegel L."/>
            <person name="Davis C.M."/>
            <person name="Simpson J.R."/>
            <person name="Lauterbach L."/>
            <person name="Steele A.D."/>
            <person name="Gui C."/>
            <person name="Meng S."/>
            <person name="Li G."/>
            <person name="Viehrig K."/>
            <person name="Ye F."/>
            <person name="Su P."/>
            <person name="Kiefer A.F."/>
            <person name="Nichols A."/>
            <person name="Cepeda A.J."/>
            <person name="Yan W."/>
            <person name="Fan B."/>
            <person name="Jiang Y."/>
            <person name="Adhikari A."/>
            <person name="Zheng C.-J."/>
            <person name="Schuster L."/>
            <person name="Cowan T.M."/>
            <person name="Smanski M.J."/>
            <person name="Chevrette M.G."/>
            <person name="De Carvalho L.P.S."/>
            <person name="Shen B."/>
        </authorList>
    </citation>
    <scope>NUCLEOTIDE SEQUENCE [LARGE SCALE GENOMIC DNA]</scope>
    <source>
        <strain evidence="1 2">NPDC019275</strain>
    </source>
</reference>
<name>A0ABW7WUG0_9NOCA</name>
<dbReference type="InterPro" id="IPR037079">
    <property type="entry name" value="AF2212/PG0164-like_sf"/>
</dbReference>
<evidence type="ECO:0000313" key="2">
    <source>
        <dbReference type="Proteomes" id="UP001611415"/>
    </source>
</evidence>